<evidence type="ECO:0000256" key="1">
    <source>
        <dbReference type="SAM" id="MobiDB-lite"/>
    </source>
</evidence>
<feature type="region of interest" description="Disordered" evidence="1">
    <location>
        <begin position="1"/>
        <end position="20"/>
    </location>
</feature>
<evidence type="ECO:0000313" key="3">
    <source>
        <dbReference type="Proteomes" id="UP000028582"/>
    </source>
</evidence>
<name>A0A081AM42_PHYNI</name>
<dbReference type="Proteomes" id="UP000028582">
    <property type="component" value="Unassembled WGS sequence"/>
</dbReference>
<evidence type="ECO:0000313" key="2">
    <source>
        <dbReference type="EMBL" id="ETO79953.1"/>
    </source>
</evidence>
<dbReference type="EMBL" id="ANJA01001051">
    <property type="protein sequence ID" value="ETO79953.1"/>
    <property type="molecule type" value="Genomic_DNA"/>
</dbReference>
<gene>
    <name evidence="2" type="ORF">F444_05456</name>
</gene>
<comment type="caution">
    <text evidence="2">The sequence shown here is derived from an EMBL/GenBank/DDBJ whole genome shotgun (WGS) entry which is preliminary data.</text>
</comment>
<organism evidence="2 3">
    <name type="scientific">Phytophthora nicotianae P1976</name>
    <dbReference type="NCBI Taxonomy" id="1317066"/>
    <lineage>
        <taxon>Eukaryota</taxon>
        <taxon>Sar</taxon>
        <taxon>Stramenopiles</taxon>
        <taxon>Oomycota</taxon>
        <taxon>Peronosporomycetes</taxon>
        <taxon>Peronosporales</taxon>
        <taxon>Peronosporaceae</taxon>
        <taxon>Phytophthora</taxon>
    </lineage>
</organism>
<reference evidence="2 3" key="1">
    <citation type="submission" date="2013-11" db="EMBL/GenBank/DDBJ databases">
        <title>The Genome Sequence of Phytophthora parasitica P1976.</title>
        <authorList>
            <consortium name="The Broad Institute Genomics Platform"/>
            <person name="Russ C."/>
            <person name="Tyler B."/>
            <person name="Panabieres F."/>
            <person name="Shan W."/>
            <person name="Tripathy S."/>
            <person name="Grunwald N."/>
            <person name="Machado M."/>
            <person name="Johnson C.S."/>
            <person name="Walker B."/>
            <person name="Young S."/>
            <person name="Zeng Q."/>
            <person name="Gargeya S."/>
            <person name="Fitzgerald M."/>
            <person name="Haas B."/>
            <person name="Abouelleil A."/>
            <person name="Allen A.W."/>
            <person name="Alvarado L."/>
            <person name="Arachchi H.M."/>
            <person name="Berlin A.M."/>
            <person name="Chapman S.B."/>
            <person name="Gainer-Dewar J."/>
            <person name="Goldberg J."/>
            <person name="Griggs A."/>
            <person name="Gujja S."/>
            <person name="Hansen M."/>
            <person name="Howarth C."/>
            <person name="Imamovic A."/>
            <person name="Ireland A."/>
            <person name="Larimer J."/>
            <person name="McCowan C."/>
            <person name="Murphy C."/>
            <person name="Pearson M."/>
            <person name="Poon T.W."/>
            <person name="Priest M."/>
            <person name="Roberts A."/>
            <person name="Saif S."/>
            <person name="Shea T."/>
            <person name="Sisk P."/>
            <person name="Sykes S."/>
            <person name="Wortman J."/>
            <person name="Nusbaum C."/>
            <person name="Birren B."/>
        </authorList>
    </citation>
    <scope>NUCLEOTIDE SEQUENCE [LARGE SCALE GENOMIC DNA]</scope>
    <source>
        <strain evidence="2 3">P1976</strain>
    </source>
</reference>
<sequence>MYGSFGDAQPQGPGVEQRLSRYHTGAGRQCFAAGGFIRRRKQSFHQVRTAAVGVVFEPSGSYMYRSDSKPPPPLAAMVMRATRR</sequence>
<proteinExistence type="predicted"/>
<dbReference type="AlphaFoldDB" id="A0A081AM42"/>
<protein>
    <submittedName>
        <fullName evidence="2">Uncharacterized protein</fullName>
    </submittedName>
</protein>
<accession>A0A081AM42</accession>